<sequence length="35" mass="4043">MGNLKGPKPIYFFPISFKDIEFIIGVNKSPFHTQM</sequence>
<feature type="non-terminal residue" evidence="1">
    <location>
        <position position="35"/>
    </location>
</feature>
<evidence type="ECO:0000313" key="1">
    <source>
        <dbReference type="EMBL" id="GAG24071.1"/>
    </source>
</evidence>
<gene>
    <name evidence="1" type="ORF">S01H1_55287</name>
</gene>
<reference evidence="1" key="1">
    <citation type="journal article" date="2014" name="Front. Microbiol.">
        <title>High frequency of phylogenetically diverse reductive dehalogenase-homologous genes in deep subseafloor sedimentary metagenomes.</title>
        <authorList>
            <person name="Kawai M."/>
            <person name="Futagami T."/>
            <person name="Toyoda A."/>
            <person name="Takaki Y."/>
            <person name="Nishi S."/>
            <person name="Hori S."/>
            <person name="Arai W."/>
            <person name="Tsubouchi T."/>
            <person name="Morono Y."/>
            <person name="Uchiyama I."/>
            <person name="Ito T."/>
            <person name="Fujiyama A."/>
            <person name="Inagaki F."/>
            <person name="Takami H."/>
        </authorList>
    </citation>
    <scope>NUCLEOTIDE SEQUENCE</scope>
    <source>
        <strain evidence="1">Expedition CK06-06</strain>
    </source>
</reference>
<dbReference type="EMBL" id="BARS01035927">
    <property type="protein sequence ID" value="GAG24071.1"/>
    <property type="molecule type" value="Genomic_DNA"/>
</dbReference>
<comment type="caution">
    <text evidence="1">The sequence shown here is derived from an EMBL/GenBank/DDBJ whole genome shotgun (WGS) entry which is preliminary data.</text>
</comment>
<name>X0XGL4_9ZZZZ</name>
<protein>
    <submittedName>
        <fullName evidence="1">Uncharacterized protein</fullName>
    </submittedName>
</protein>
<accession>X0XGL4</accession>
<proteinExistence type="predicted"/>
<dbReference type="AlphaFoldDB" id="X0XGL4"/>
<organism evidence="1">
    <name type="scientific">marine sediment metagenome</name>
    <dbReference type="NCBI Taxonomy" id="412755"/>
    <lineage>
        <taxon>unclassified sequences</taxon>
        <taxon>metagenomes</taxon>
        <taxon>ecological metagenomes</taxon>
    </lineage>
</organism>